<accession>A0A1M6I1F6</accession>
<feature type="transmembrane region" description="Helical" evidence="1">
    <location>
        <begin position="12"/>
        <end position="33"/>
    </location>
</feature>
<dbReference type="RefSeq" id="WP_072908368.1">
    <property type="nucleotide sequence ID" value="NZ_FQZT01000006.1"/>
</dbReference>
<dbReference type="SUPFAM" id="SSF54523">
    <property type="entry name" value="Pili subunits"/>
    <property type="match status" value="1"/>
</dbReference>
<proteinExistence type="predicted"/>
<keyword evidence="1" id="KW-0812">Transmembrane</keyword>
<evidence type="ECO:0000313" key="2">
    <source>
        <dbReference type="EMBL" id="SHJ28084.1"/>
    </source>
</evidence>
<protein>
    <submittedName>
        <fullName evidence="2">Type II secretory pathway, pseudopilin PulG</fullName>
    </submittedName>
</protein>
<dbReference type="STRING" id="1122189.SAMN02745165_01962"/>
<dbReference type="AlphaFoldDB" id="A0A1M6I1F6"/>
<dbReference type="EMBL" id="FQZT01000006">
    <property type="protein sequence ID" value="SHJ28084.1"/>
    <property type="molecule type" value="Genomic_DNA"/>
</dbReference>
<keyword evidence="3" id="KW-1185">Reference proteome</keyword>
<gene>
    <name evidence="2" type="ORF">SAMN02745165_01962</name>
</gene>
<organism evidence="2 3">
    <name type="scientific">Malonomonas rubra DSM 5091</name>
    <dbReference type="NCBI Taxonomy" id="1122189"/>
    <lineage>
        <taxon>Bacteria</taxon>
        <taxon>Pseudomonadati</taxon>
        <taxon>Thermodesulfobacteriota</taxon>
        <taxon>Desulfuromonadia</taxon>
        <taxon>Desulfuromonadales</taxon>
        <taxon>Geopsychrobacteraceae</taxon>
        <taxon>Malonomonas</taxon>
    </lineage>
</organism>
<name>A0A1M6I1F6_MALRU</name>
<sequence>MNSLHNQRGVALMGVLMAVVVLGLMSGIAGSSWKSIVQRAKEEELLWRGSQYRKAIESYYKSSQGGAVAALPTDLEKLVKDDRSIAVLRHLRKLYNDPMTGNDWVVIKDPSGKISGVRSSSELEVFKQDGFDSANSAFVGKTRYSEWEFVFQPTTAQKVAKPASKTQ</sequence>
<dbReference type="Proteomes" id="UP000184171">
    <property type="component" value="Unassembled WGS sequence"/>
</dbReference>
<keyword evidence="1" id="KW-1133">Transmembrane helix</keyword>
<keyword evidence="1" id="KW-0472">Membrane</keyword>
<reference evidence="2 3" key="1">
    <citation type="submission" date="2016-11" db="EMBL/GenBank/DDBJ databases">
        <authorList>
            <person name="Jaros S."/>
            <person name="Januszkiewicz K."/>
            <person name="Wedrychowicz H."/>
        </authorList>
    </citation>
    <scope>NUCLEOTIDE SEQUENCE [LARGE SCALE GENOMIC DNA]</scope>
    <source>
        <strain evidence="2 3">DSM 5091</strain>
    </source>
</reference>
<evidence type="ECO:0000313" key="3">
    <source>
        <dbReference type="Proteomes" id="UP000184171"/>
    </source>
</evidence>
<dbReference type="InterPro" id="IPR045584">
    <property type="entry name" value="Pilin-like"/>
</dbReference>
<evidence type="ECO:0000256" key="1">
    <source>
        <dbReference type="SAM" id="Phobius"/>
    </source>
</evidence>